<organism evidence="3 4">
    <name type="scientific">Streptomyces chilikensis</name>
    <dbReference type="NCBI Taxonomy" id="1194079"/>
    <lineage>
        <taxon>Bacteria</taxon>
        <taxon>Bacillati</taxon>
        <taxon>Actinomycetota</taxon>
        <taxon>Actinomycetes</taxon>
        <taxon>Kitasatosporales</taxon>
        <taxon>Streptomycetaceae</taxon>
        <taxon>Streptomyces</taxon>
    </lineage>
</organism>
<protein>
    <submittedName>
        <fullName evidence="3">Uncharacterized protein</fullName>
    </submittedName>
</protein>
<evidence type="ECO:0000256" key="1">
    <source>
        <dbReference type="SAM" id="MobiDB-lite"/>
    </source>
</evidence>
<dbReference type="RefSeq" id="WP_359274693.1">
    <property type="nucleotide sequence ID" value="NZ_JBEZNA010000051.1"/>
</dbReference>
<evidence type="ECO:0000256" key="2">
    <source>
        <dbReference type="SAM" id="Phobius"/>
    </source>
</evidence>
<keyword evidence="2" id="KW-0812">Transmembrane</keyword>
<accession>A0ABV3ETT5</accession>
<name>A0ABV3ETT5_9ACTN</name>
<keyword evidence="2" id="KW-1133">Transmembrane helix</keyword>
<sequence>MPAVPRDPGGPGPSGADAVAAHRHPRSTAPLGAGLILTGLALALTCQALRLRRD</sequence>
<gene>
    <name evidence="3" type="ORF">AB0D95_20545</name>
</gene>
<keyword evidence="4" id="KW-1185">Reference proteome</keyword>
<proteinExistence type="predicted"/>
<keyword evidence="2" id="KW-0472">Membrane</keyword>
<feature type="region of interest" description="Disordered" evidence="1">
    <location>
        <begin position="1"/>
        <end position="25"/>
    </location>
</feature>
<comment type="caution">
    <text evidence="3">The sequence shown here is derived from an EMBL/GenBank/DDBJ whole genome shotgun (WGS) entry which is preliminary data.</text>
</comment>
<evidence type="ECO:0000313" key="4">
    <source>
        <dbReference type="Proteomes" id="UP001551584"/>
    </source>
</evidence>
<dbReference type="EMBL" id="JBEZNA010000051">
    <property type="protein sequence ID" value="MEU9579628.1"/>
    <property type="molecule type" value="Genomic_DNA"/>
</dbReference>
<feature type="transmembrane region" description="Helical" evidence="2">
    <location>
        <begin position="31"/>
        <end position="51"/>
    </location>
</feature>
<dbReference type="Proteomes" id="UP001551584">
    <property type="component" value="Unassembled WGS sequence"/>
</dbReference>
<evidence type="ECO:0000313" key="3">
    <source>
        <dbReference type="EMBL" id="MEU9579628.1"/>
    </source>
</evidence>
<reference evidence="3 4" key="1">
    <citation type="submission" date="2024-06" db="EMBL/GenBank/DDBJ databases">
        <title>The Natural Products Discovery Center: Release of the First 8490 Sequenced Strains for Exploring Actinobacteria Biosynthetic Diversity.</title>
        <authorList>
            <person name="Kalkreuter E."/>
            <person name="Kautsar S.A."/>
            <person name="Yang D."/>
            <person name="Bader C.D."/>
            <person name="Teijaro C.N."/>
            <person name="Fluegel L."/>
            <person name="Davis C.M."/>
            <person name="Simpson J.R."/>
            <person name="Lauterbach L."/>
            <person name="Steele A.D."/>
            <person name="Gui C."/>
            <person name="Meng S."/>
            <person name="Li G."/>
            <person name="Viehrig K."/>
            <person name="Ye F."/>
            <person name="Su P."/>
            <person name="Kiefer A.F."/>
            <person name="Nichols A."/>
            <person name="Cepeda A.J."/>
            <person name="Yan W."/>
            <person name="Fan B."/>
            <person name="Jiang Y."/>
            <person name="Adhikari A."/>
            <person name="Zheng C.-J."/>
            <person name="Schuster L."/>
            <person name="Cowan T.M."/>
            <person name="Smanski M.J."/>
            <person name="Chevrette M.G."/>
            <person name="De Carvalho L.P.S."/>
            <person name="Shen B."/>
        </authorList>
    </citation>
    <scope>NUCLEOTIDE SEQUENCE [LARGE SCALE GENOMIC DNA]</scope>
    <source>
        <strain evidence="3 4">NPDC048117</strain>
    </source>
</reference>